<sequence>MNVNFEYYKIFYYVARYCNFTKAAHALHNSQPNITRAMNALEQEIQCTLFVRTNRGVQLTPEGQQLYVRVSAAMTQLQAAEDELTKSASLEYGSISIGASEIALNIYLLHRLRQFHIDYPKVRLKIANHSTPQAIQSLKSGEIDFAVVTTPLTVTSPLIQVNLQPFQDILVGGTTFRPLQQKILSISELKNYPFICLGVNTATRHFYDELFFSHGLRLVPDIETATTDQILPLVKNELGLAFLPEPMVTDALQNNSVVSLKLREALPTRQVSIVYDQTHPMSMAAHRLLELLIHDKI</sequence>
<proteinExistence type="inferred from homology"/>
<dbReference type="SUPFAM" id="SSF53850">
    <property type="entry name" value="Periplasmic binding protein-like II"/>
    <property type="match status" value="1"/>
</dbReference>
<evidence type="ECO:0000313" key="10">
    <source>
        <dbReference type="Proteomes" id="UP000245288"/>
    </source>
</evidence>
<comment type="similarity">
    <text evidence="1">Belongs to the LysR transcriptional regulatory family.</text>
</comment>
<dbReference type="GeneID" id="42785271"/>
<dbReference type="Proteomes" id="UP000095492">
    <property type="component" value="Unassembled WGS sequence"/>
</dbReference>
<evidence type="ECO:0000313" key="9">
    <source>
        <dbReference type="Proteomes" id="UP000095492"/>
    </source>
</evidence>
<keyword evidence="4" id="KW-0804">Transcription</keyword>
<dbReference type="AlphaFoldDB" id="A0A173R641"/>
<reference evidence="6 9" key="2">
    <citation type="submission" date="2015-09" db="EMBL/GenBank/DDBJ databases">
        <authorList>
            <consortium name="Pathogen Informatics"/>
        </authorList>
    </citation>
    <scope>NUCLEOTIDE SEQUENCE [LARGE SCALE GENOMIC DNA]</scope>
    <source>
        <strain evidence="6 9">2789STDY5608891</strain>
    </source>
</reference>
<feature type="domain" description="HTH lysR-type" evidence="5">
    <location>
        <begin position="9"/>
        <end position="60"/>
    </location>
</feature>
<evidence type="ECO:0000256" key="4">
    <source>
        <dbReference type="ARBA" id="ARBA00023163"/>
    </source>
</evidence>
<dbReference type="Gene3D" id="3.40.190.290">
    <property type="match status" value="1"/>
</dbReference>
<evidence type="ECO:0000259" key="5">
    <source>
        <dbReference type="PROSITE" id="PS50931"/>
    </source>
</evidence>
<reference evidence="8 10" key="1">
    <citation type="submission" date="2014-09" db="EMBL/GenBank/DDBJ databases">
        <title>Butyrate-producing bacteria isolated from human gut.</title>
        <authorList>
            <person name="Zhang Q."/>
            <person name="Zhao L."/>
        </authorList>
    </citation>
    <scope>NUCLEOTIDE SEQUENCE [LARGE SCALE GENOMIC DNA]</scope>
    <source>
        <strain evidence="8 10">21</strain>
    </source>
</reference>
<dbReference type="Proteomes" id="UP000245288">
    <property type="component" value="Unassembled WGS sequence"/>
</dbReference>
<keyword evidence="10" id="KW-1185">Reference proteome</keyword>
<organism evidence="6 9">
    <name type="scientific">Eubacterium ramulus</name>
    <dbReference type="NCBI Taxonomy" id="39490"/>
    <lineage>
        <taxon>Bacteria</taxon>
        <taxon>Bacillati</taxon>
        <taxon>Bacillota</taxon>
        <taxon>Clostridia</taxon>
        <taxon>Eubacteriales</taxon>
        <taxon>Eubacteriaceae</taxon>
        <taxon>Eubacterium</taxon>
    </lineage>
</organism>
<dbReference type="EMBL" id="WKRA01000015">
    <property type="protein sequence ID" value="MSD16420.1"/>
    <property type="molecule type" value="Genomic_DNA"/>
</dbReference>
<evidence type="ECO:0000313" key="6">
    <source>
        <dbReference type="EMBL" id="CUM72898.1"/>
    </source>
</evidence>
<dbReference type="EMBL" id="CYYA01000001">
    <property type="protein sequence ID" value="CUM72898.1"/>
    <property type="molecule type" value="Genomic_DNA"/>
</dbReference>
<dbReference type="PANTHER" id="PTHR30419:SF8">
    <property type="entry name" value="NITROGEN ASSIMILATION TRANSCRIPTIONAL ACTIVATOR-RELATED"/>
    <property type="match status" value="1"/>
</dbReference>
<keyword evidence="2" id="KW-0805">Transcription regulation</keyword>
<dbReference type="InterPro" id="IPR050950">
    <property type="entry name" value="HTH-type_LysR_regulators"/>
</dbReference>
<evidence type="ECO:0000256" key="1">
    <source>
        <dbReference type="ARBA" id="ARBA00009437"/>
    </source>
</evidence>
<dbReference type="InterPro" id="IPR005119">
    <property type="entry name" value="LysR_subst-bd"/>
</dbReference>
<dbReference type="FunFam" id="1.10.10.10:FF:000001">
    <property type="entry name" value="LysR family transcriptional regulator"/>
    <property type="match status" value="1"/>
</dbReference>
<dbReference type="GO" id="GO:0003677">
    <property type="term" value="F:DNA binding"/>
    <property type="evidence" value="ECO:0007669"/>
    <property type="project" value="UniProtKB-KW"/>
</dbReference>
<dbReference type="CDD" id="cd05466">
    <property type="entry name" value="PBP2_LTTR_substrate"/>
    <property type="match status" value="1"/>
</dbReference>
<dbReference type="SUPFAM" id="SSF46785">
    <property type="entry name" value="Winged helix' DNA-binding domain"/>
    <property type="match status" value="1"/>
</dbReference>
<dbReference type="GO" id="GO:0005829">
    <property type="term" value="C:cytosol"/>
    <property type="evidence" value="ECO:0007669"/>
    <property type="project" value="TreeGrafter"/>
</dbReference>
<reference evidence="7 11" key="3">
    <citation type="journal article" date="2019" name="Nat. Med.">
        <title>A library of human gut bacterial isolates paired with longitudinal multiomics data enables mechanistic microbiome research.</title>
        <authorList>
            <person name="Poyet M."/>
            <person name="Groussin M."/>
            <person name="Gibbons S.M."/>
            <person name="Avila-Pacheco J."/>
            <person name="Jiang X."/>
            <person name="Kearney S.M."/>
            <person name="Perrotta A.R."/>
            <person name="Berdy B."/>
            <person name="Zhao S."/>
            <person name="Lieberman T.D."/>
            <person name="Swanson P.K."/>
            <person name="Smith M."/>
            <person name="Roesemann S."/>
            <person name="Alexander J.E."/>
            <person name="Rich S.A."/>
            <person name="Livny J."/>
            <person name="Vlamakis H."/>
            <person name="Clish C."/>
            <person name="Bullock K."/>
            <person name="Deik A."/>
            <person name="Scott J."/>
            <person name="Pierce K.A."/>
            <person name="Xavier R.J."/>
            <person name="Alm E.J."/>
        </authorList>
    </citation>
    <scope>NUCLEOTIDE SEQUENCE [LARGE SCALE GENOMIC DNA]</scope>
    <source>
        <strain evidence="7 11">BIOML-A3</strain>
    </source>
</reference>
<evidence type="ECO:0000313" key="7">
    <source>
        <dbReference type="EMBL" id="MSD16420.1"/>
    </source>
</evidence>
<dbReference type="PANTHER" id="PTHR30419">
    <property type="entry name" value="HTH-TYPE TRANSCRIPTIONAL REGULATOR YBHD"/>
    <property type="match status" value="1"/>
</dbReference>
<evidence type="ECO:0000313" key="8">
    <source>
        <dbReference type="EMBL" id="PWE87701.1"/>
    </source>
</evidence>
<dbReference type="PRINTS" id="PR00039">
    <property type="entry name" value="HTHLYSR"/>
</dbReference>
<accession>A0A173R641</accession>
<dbReference type="InterPro" id="IPR000847">
    <property type="entry name" value="LysR_HTH_N"/>
</dbReference>
<dbReference type="EMBL" id="JRFU01000022">
    <property type="protein sequence ID" value="PWE87701.1"/>
    <property type="molecule type" value="Genomic_DNA"/>
</dbReference>
<dbReference type="GO" id="GO:0003700">
    <property type="term" value="F:DNA-binding transcription factor activity"/>
    <property type="evidence" value="ECO:0007669"/>
    <property type="project" value="InterPro"/>
</dbReference>
<dbReference type="Proteomes" id="UP000431304">
    <property type="component" value="Unassembled WGS sequence"/>
</dbReference>
<dbReference type="InterPro" id="IPR036390">
    <property type="entry name" value="WH_DNA-bd_sf"/>
</dbReference>
<evidence type="ECO:0000313" key="11">
    <source>
        <dbReference type="Proteomes" id="UP000431304"/>
    </source>
</evidence>
<dbReference type="Pfam" id="PF03466">
    <property type="entry name" value="LysR_substrate"/>
    <property type="match status" value="1"/>
</dbReference>
<dbReference type="RefSeq" id="WP_021737659.1">
    <property type="nucleotide sequence ID" value="NZ_CABKSU010000006.1"/>
</dbReference>
<evidence type="ECO:0000256" key="3">
    <source>
        <dbReference type="ARBA" id="ARBA00023125"/>
    </source>
</evidence>
<dbReference type="Gene3D" id="1.10.10.10">
    <property type="entry name" value="Winged helix-like DNA-binding domain superfamily/Winged helix DNA-binding domain"/>
    <property type="match status" value="1"/>
</dbReference>
<keyword evidence="3" id="KW-0238">DNA-binding</keyword>
<name>A0A173R641_EUBRA</name>
<dbReference type="PROSITE" id="PS50931">
    <property type="entry name" value="HTH_LYSR"/>
    <property type="match status" value="1"/>
</dbReference>
<protein>
    <submittedName>
        <fullName evidence="6">HTH-type transcriptional activator CmpR</fullName>
    </submittedName>
    <submittedName>
        <fullName evidence="7">LysR family transcriptional regulator</fullName>
    </submittedName>
</protein>
<dbReference type="STRING" id="39490.ERS852448_00203"/>
<dbReference type="Pfam" id="PF00126">
    <property type="entry name" value="HTH_1"/>
    <property type="match status" value="1"/>
</dbReference>
<dbReference type="InterPro" id="IPR036388">
    <property type="entry name" value="WH-like_DNA-bd_sf"/>
</dbReference>
<gene>
    <name evidence="6" type="primary">cmpR_1</name>
    <name evidence="6" type="ORF">ERS852448_00203</name>
    <name evidence="7" type="ORF">GKE72_10145</name>
    <name evidence="8" type="ORF">LG34_02510</name>
</gene>
<evidence type="ECO:0000256" key="2">
    <source>
        <dbReference type="ARBA" id="ARBA00023015"/>
    </source>
</evidence>
<dbReference type="OrthoDB" id="9778774at2"/>